<name>A0ABR3NK68_9TELE</name>
<protein>
    <recommendedName>
        <fullName evidence="2">Death domain-containing protein</fullName>
    </recommendedName>
</protein>
<keyword evidence="4" id="KW-1185">Reference proteome</keyword>
<dbReference type="EMBL" id="JAYMGO010000003">
    <property type="protein sequence ID" value="KAL1277364.1"/>
    <property type="molecule type" value="Genomic_DNA"/>
</dbReference>
<organism evidence="3 4">
    <name type="scientific">Cirrhinus molitorella</name>
    <name type="common">mud carp</name>
    <dbReference type="NCBI Taxonomy" id="172907"/>
    <lineage>
        <taxon>Eukaryota</taxon>
        <taxon>Metazoa</taxon>
        <taxon>Chordata</taxon>
        <taxon>Craniata</taxon>
        <taxon>Vertebrata</taxon>
        <taxon>Euteleostomi</taxon>
        <taxon>Actinopterygii</taxon>
        <taxon>Neopterygii</taxon>
        <taxon>Teleostei</taxon>
        <taxon>Ostariophysi</taxon>
        <taxon>Cypriniformes</taxon>
        <taxon>Cyprinidae</taxon>
        <taxon>Labeoninae</taxon>
        <taxon>Labeonini</taxon>
        <taxon>Cirrhinus</taxon>
    </lineage>
</organism>
<gene>
    <name evidence="3" type="ORF">QQF64_024037</name>
</gene>
<evidence type="ECO:0000256" key="1">
    <source>
        <dbReference type="SAM" id="MobiDB-lite"/>
    </source>
</evidence>
<evidence type="ECO:0000313" key="3">
    <source>
        <dbReference type="EMBL" id="KAL1277364.1"/>
    </source>
</evidence>
<feature type="region of interest" description="Disordered" evidence="1">
    <location>
        <begin position="50"/>
        <end position="77"/>
    </location>
</feature>
<comment type="caution">
    <text evidence="3">The sequence shown here is derived from an EMBL/GenBank/DDBJ whole genome shotgun (WGS) entry which is preliminary data.</text>
</comment>
<evidence type="ECO:0000259" key="2">
    <source>
        <dbReference type="PROSITE" id="PS50017"/>
    </source>
</evidence>
<reference evidence="3 4" key="1">
    <citation type="submission" date="2023-09" db="EMBL/GenBank/DDBJ databases">
        <authorList>
            <person name="Wang M."/>
        </authorList>
    </citation>
    <scope>NUCLEOTIDE SEQUENCE [LARGE SCALE GENOMIC DNA]</scope>
    <source>
        <strain evidence="3">GT-2023</strain>
        <tissue evidence="3">Liver</tissue>
    </source>
</reference>
<dbReference type="Proteomes" id="UP001558613">
    <property type="component" value="Unassembled WGS sequence"/>
</dbReference>
<sequence length="313" mass="35093">MTDKVGRFTFQHSKMMAGRGRGALLTTPDRGLTFLVPKYASTGRGEVLRSSFDTMPDMSGSPIMKPGNSEYTKNKSGLSNDMSDLVRQIGSEIGEAIRDSLLQARPSSLSPSDCFGENPNVSDIKMPNATIIDASKLNLVLKSEITAPLYFRGDGTDKCSIMEWEELMRVYLNKKEVVDSERVEEVMNRLMGRARDIIKVWLSNRMVTPTVDAVFTVLRHHFSDSSSSGMPLADFYSVKPYPNESSLDYWIRLNKAAEVAEQSLREEGRTLENRSRELAVMFIRHCPDKELSLVFKSKSAQSWTASEVPREIG</sequence>
<dbReference type="InterPro" id="IPR000488">
    <property type="entry name" value="Death_dom"/>
</dbReference>
<accession>A0ABR3NK68</accession>
<proteinExistence type="predicted"/>
<dbReference type="PROSITE" id="PS50017">
    <property type="entry name" value="DEATH_DOMAIN"/>
    <property type="match status" value="1"/>
</dbReference>
<feature type="domain" description="Death" evidence="2">
    <location>
        <begin position="163"/>
        <end position="219"/>
    </location>
</feature>
<evidence type="ECO:0000313" key="4">
    <source>
        <dbReference type="Proteomes" id="UP001558613"/>
    </source>
</evidence>